<evidence type="ECO:0000313" key="2">
    <source>
        <dbReference type="Proteomes" id="UP000273675"/>
    </source>
</evidence>
<dbReference type="Proteomes" id="UP000273675">
    <property type="component" value="Unassembled WGS sequence"/>
</dbReference>
<proteinExistence type="predicted"/>
<reference evidence="1 2" key="1">
    <citation type="submission" date="2018-10" db="EMBL/GenBank/DDBJ databases">
        <title>Genomic Encyclopedia of Type Strains, Phase IV (KMG-IV): sequencing the most valuable type-strain genomes for metagenomic binning, comparative biology and taxonomic classification.</title>
        <authorList>
            <person name="Goeker M."/>
        </authorList>
    </citation>
    <scope>NUCLEOTIDE SEQUENCE [LARGE SCALE GENOMIC DNA]</scope>
    <source>
        <strain evidence="1 2">DSM 4734</strain>
    </source>
</reference>
<dbReference type="AlphaFoldDB" id="A0A495DL10"/>
<evidence type="ECO:0000313" key="1">
    <source>
        <dbReference type="EMBL" id="RKR03595.1"/>
    </source>
</evidence>
<gene>
    <name evidence="1" type="ORF">C7435_0031</name>
</gene>
<protein>
    <submittedName>
        <fullName evidence="1">Uncharacterized protein</fullName>
    </submittedName>
</protein>
<organism evidence="1 2">
    <name type="scientific">Maricaulis maris</name>
    <dbReference type="NCBI Taxonomy" id="74318"/>
    <lineage>
        <taxon>Bacteria</taxon>
        <taxon>Pseudomonadati</taxon>
        <taxon>Pseudomonadota</taxon>
        <taxon>Alphaproteobacteria</taxon>
        <taxon>Maricaulales</taxon>
        <taxon>Maricaulaceae</taxon>
        <taxon>Maricaulis</taxon>
    </lineage>
</organism>
<dbReference type="EMBL" id="RBIM01000001">
    <property type="protein sequence ID" value="RKR03595.1"/>
    <property type="molecule type" value="Genomic_DNA"/>
</dbReference>
<sequence length="70" mass="7699">MASGAPLLTWRQDVPLAAIAADRTALMDRIKRLPPMSHKRVELIARLKALTAEALRLETRTPAPVGREVS</sequence>
<comment type="caution">
    <text evidence="1">The sequence shown here is derived from an EMBL/GenBank/DDBJ whole genome shotgun (WGS) entry which is preliminary data.</text>
</comment>
<name>A0A495DL10_9PROT</name>
<accession>A0A495DL10</accession>